<gene>
    <name evidence="2" type="ORF">ILYODFUR_014866</name>
</gene>
<reference evidence="2 3" key="1">
    <citation type="submission" date="2021-06" db="EMBL/GenBank/DDBJ databases">
        <authorList>
            <person name="Palmer J.M."/>
        </authorList>
    </citation>
    <scope>NUCLEOTIDE SEQUENCE [LARGE SCALE GENOMIC DNA]</scope>
    <source>
        <strain evidence="3">if_2019</strain>
        <tissue evidence="2">Muscle</tissue>
    </source>
</reference>
<feature type="compositionally biased region" description="Basic and acidic residues" evidence="1">
    <location>
        <begin position="42"/>
        <end position="67"/>
    </location>
</feature>
<dbReference type="EMBL" id="JAHRIQ010012860">
    <property type="protein sequence ID" value="MEQ2225170.1"/>
    <property type="molecule type" value="Genomic_DNA"/>
</dbReference>
<comment type="caution">
    <text evidence="2">The sequence shown here is derived from an EMBL/GenBank/DDBJ whole genome shotgun (WGS) entry which is preliminary data.</text>
</comment>
<evidence type="ECO:0000313" key="3">
    <source>
        <dbReference type="Proteomes" id="UP001482620"/>
    </source>
</evidence>
<feature type="compositionally biased region" description="Polar residues" evidence="1">
    <location>
        <begin position="110"/>
        <end position="129"/>
    </location>
</feature>
<accession>A0ABV0SYE6</accession>
<dbReference type="Proteomes" id="UP001482620">
    <property type="component" value="Unassembled WGS sequence"/>
</dbReference>
<evidence type="ECO:0000313" key="2">
    <source>
        <dbReference type="EMBL" id="MEQ2225170.1"/>
    </source>
</evidence>
<protein>
    <submittedName>
        <fullName evidence="2">Uncharacterized protein</fullName>
    </submittedName>
</protein>
<organism evidence="2 3">
    <name type="scientific">Ilyodon furcidens</name>
    <name type="common">goldbreast splitfin</name>
    <dbReference type="NCBI Taxonomy" id="33524"/>
    <lineage>
        <taxon>Eukaryota</taxon>
        <taxon>Metazoa</taxon>
        <taxon>Chordata</taxon>
        <taxon>Craniata</taxon>
        <taxon>Vertebrata</taxon>
        <taxon>Euteleostomi</taxon>
        <taxon>Actinopterygii</taxon>
        <taxon>Neopterygii</taxon>
        <taxon>Teleostei</taxon>
        <taxon>Neoteleostei</taxon>
        <taxon>Acanthomorphata</taxon>
        <taxon>Ovalentaria</taxon>
        <taxon>Atherinomorphae</taxon>
        <taxon>Cyprinodontiformes</taxon>
        <taxon>Goodeidae</taxon>
        <taxon>Ilyodon</taxon>
    </lineage>
</organism>
<keyword evidence="3" id="KW-1185">Reference proteome</keyword>
<name>A0ABV0SYE6_9TELE</name>
<feature type="region of interest" description="Disordered" evidence="1">
    <location>
        <begin position="32"/>
        <end position="142"/>
    </location>
</feature>
<sequence>MGNKQTIFTNEQLDAYQDCTFFTRKEILRECEEQRTCPPGPETDKEEIRATDIQRPTREQDPRENHCWDCCIPPHRRAGESPRGTTQQPQCRSPREVQRRAHRPRRQRSTPEQVQPWIQTPETPGNITPQAEARQSPGAQAQASSYVLCPLAQVKGTLNSSA</sequence>
<proteinExistence type="predicted"/>
<evidence type="ECO:0000256" key="1">
    <source>
        <dbReference type="SAM" id="MobiDB-lite"/>
    </source>
</evidence>